<dbReference type="AlphaFoldDB" id="A0A7J5XNW8"/>
<reference evidence="2 3" key="1">
    <citation type="submission" date="2020-03" db="EMBL/GenBank/DDBJ databases">
        <title>Dissostichus mawsoni Genome sequencing and assembly.</title>
        <authorList>
            <person name="Park H."/>
        </authorList>
    </citation>
    <scope>NUCLEOTIDE SEQUENCE [LARGE SCALE GENOMIC DNA]</scope>
    <source>
        <strain evidence="2">DM0001</strain>
        <tissue evidence="2">Muscle</tissue>
    </source>
</reference>
<feature type="region of interest" description="Disordered" evidence="1">
    <location>
        <begin position="123"/>
        <end position="142"/>
    </location>
</feature>
<gene>
    <name evidence="2" type="ORF">F7725_010532</name>
</gene>
<evidence type="ECO:0000256" key="1">
    <source>
        <dbReference type="SAM" id="MobiDB-lite"/>
    </source>
</evidence>
<organism evidence="2 3">
    <name type="scientific">Dissostichus mawsoni</name>
    <name type="common">Antarctic cod</name>
    <dbReference type="NCBI Taxonomy" id="36200"/>
    <lineage>
        <taxon>Eukaryota</taxon>
        <taxon>Metazoa</taxon>
        <taxon>Chordata</taxon>
        <taxon>Craniata</taxon>
        <taxon>Vertebrata</taxon>
        <taxon>Euteleostomi</taxon>
        <taxon>Actinopterygii</taxon>
        <taxon>Neopterygii</taxon>
        <taxon>Teleostei</taxon>
        <taxon>Neoteleostei</taxon>
        <taxon>Acanthomorphata</taxon>
        <taxon>Eupercaria</taxon>
        <taxon>Perciformes</taxon>
        <taxon>Notothenioidei</taxon>
        <taxon>Nototheniidae</taxon>
        <taxon>Dissostichus</taxon>
    </lineage>
</organism>
<sequence length="142" mass="15683">MQEKGFTISLGVGAYDSYAFVVSRDIAVPVLQDVSVIQRRRKYPEYFRPVVSFSDSVQCYEALRGGRGRLKRLRRRALRLAVLAGRRLAAPVVSQSRGAVEVVLVVQAVGGVVLRVSRRVIRRSSSSPNSPPIRVGRTTITS</sequence>
<evidence type="ECO:0000313" key="2">
    <source>
        <dbReference type="EMBL" id="KAF3838764.1"/>
    </source>
</evidence>
<comment type="caution">
    <text evidence="2">The sequence shown here is derived from an EMBL/GenBank/DDBJ whole genome shotgun (WGS) entry which is preliminary data.</text>
</comment>
<feature type="compositionally biased region" description="Low complexity" evidence="1">
    <location>
        <begin position="123"/>
        <end position="135"/>
    </location>
</feature>
<accession>A0A7J5XNW8</accession>
<evidence type="ECO:0000313" key="3">
    <source>
        <dbReference type="Proteomes" id="UP000518266"/>
    </source>
</evidence>
<dbReference type="EMBL" id="JAAKFY010000022">
    <property type="protein sequence ID" value="KAF3838764.1"/>
    <property type="molecule type" value="Genomic_DNA"/>
</dbReference>
<name>A0A7J5XNW8_DISMA</name>
<dbReference type="Proteomes" id="UP000518266">
    <property type="component" value="Unassembled WGS sequence"/>
</dbReference>
<proteinExistence type="predicted"/>
<keyword evidence="3" id="KW-1185">Reference proteome</keyword>
<protein>
    <submittedName>
        <fullName evidence="2">Uncharacterized protein</fullName>
    </submittedName>
</protein>